<accession>A0ABZ2QKH8</accession>
<evidence type="ECO:0008006" key="3">
    <source>
        <dbReference type="Google" id="ProtNLM"/>
    </source>
</evidence>
<organism evidence="1 2">
    <name type="scientific">Flavobacterium ginsenosidimutans</name>
    <dbReference type="NCBI Taxonomy" id="687844"/>
    <lineage>
        <taxon>Bacteria</taxon>
        <taxon>Pseudomonadati</taxon>
        <taxon>Bacteroidota</taxon>
        <taxon>Flavobacteriia</taxon>
        <taxon>Flavobacteriales</taxon>
        <taxon>Flavobacteriaceae</taxon>
        <taxon>Flavobacterium</taxon>
    </lineage>
</organism>
<proteinExistence type="predicted"/>
<name>A0ABZ2QKH8_9FLAO</name>
<dbReference type="Proteomes" id="UP001447857">
    <property type="component" value="Chromosome"/>
</dbReference>
<gene>
    <name evidence="1" type="ORF">V6624_10475</name>
</gene>
<keyword evidence="2" id="KW-1185">Reference proteome</keyword>
<evidence type="ECO:0000313" key="2">
    <source>
        <dbReference type="Proteomes" id="UP001447857"/>
    </source>
</evidence>
<dbReference type="RefSeq" id="WP_338841707.1">
    <property type="nucleotide sequence ID" value="NZ_CP147988.1"/>
</dbReference>
<dbReference type="PROSITE" id="PS51257">
    <property type="entry name" value="PROKAR_LIPOPROTEIN"/>
    <property type="match status" value="1"/>
</dbReference>
<sequence length="250" mass="28631">MIRNLLFTVSILILIGFSSCNKTKEKTESGQVSEIPTIPEVFEGDTTSIEIKKKPEDFIPKGYVPFDTIKGDFNKDGLEDCILIIKGTDKSKIIQHEYRGELDRNRRGIIALLNKNGGYELAAKNYSCFSSENEEGGVYYAPELDLEIKNGKLYINYAHGRYGYWSYTFRYQNSDFELIGYDASSNHGPIVLTETSINFLTRKKIVNQNVNENTYDGDEIFEKTETKISKNKLLKLSEIKDFDELEFSEE</sequence>
<dbReference type="EMBL" id="CP147988">
    <property type="protein sequence ID" value="WXK52056.1"/>
    <property type="molecule type" value="Genomic_DNA"/>
</dbReference>
<evidence type="ECO:0000313" key="1">
    <source>
        <dbReference type="EMBL" id="WXK52056.1"/>
    </source>
</evidence>
<reference evidence="1 2" key="1">
    <citation type="submission" date="2024-02" db="EMBL/GenBank/DDBJ databases">
        <title>complete genome of Flavobacterium ginsenosidimutans Str. YTB16.</title>
        <authorList>
            <person name="Wang Q."/>
        </authorList>
    </citation>
    <scope>NUCLEOTIDE SEQUENCE [LARGE SCALE GENOMIC DNA]</scope>
    <source>
        <strain evidence="1 2">YTB16</strain>
    </source>
</reference>
<protein>
    <recommendedName>
        <fullName evidence="3">Lipoprotein</fullName>
    </recommendedName>
</protein>